<reference evidence="1 2" key="1">
    <citation type="submission" date="2017-04" db="EMBL/GenBank/DDBJ databases">
        <title>The genome sequence of Parageobacillus galactosidasius DSM 18751.</title>
        <authorList>
            <person name="Ramaloko W.T."/>
            <person name="Koen N."/>
            <person name="Polliack S."/>
            <person name="Aliyu H."/>
            <person name="Lebre P."/>
            <person name="Mohr T."/>
            <person name="Oswald F."/>
            <person name="Zwick M."/>
            <person name="Neumann A."/>
            <person name="Syldatk C."/>
            <person name="Cowan D."/>
            <person name="De Maayer P."/>
        </authorList>
    </citation>
    <scope>NUCLEOTIDE SEQUENCE [LARGE SCALE GENOMIC DNA]</scope>
    <source>
        <strain evidence="1 2">DSM 18751</strain>
    </source>
</reference>
<dbReference type="Proteomes" id="UP000198394">
    <property type="component" value="Unassembled WGS sequence"/>
</dbReference>
<name>A0A226QGV8_9BACL</name>
<evidence type="ECO:0000313" key="1">
    <source>
        <dbReference type="EMBL" id="OXB91856.1"/>
    </source>
</evidence>
<gene>
    <name evidence="1" type="ORF">B9L23_11185</name>
</gene>
<dbReference type="EMBL" id="NDYL01000002">
    <property type="protein sequence ID" value="OXB91856.1"/>
    <property type="molecule type" value="Genomic_DNA"/>
</dbReference>
<accession>A0A226QGV8</accession>
<dbReference type="AlphaFoldDB" id="A0A226QGV8"/>
<protein>
    <submittedName>
        <fullName evidence="1">Uncharacterized protein</fullName>
    </submittedName>
</protein>
<comment type="caution">
    <text evidence="1">The sequence shown here is derived from an EMBL/GenBank/DDBJ whole genome shotgun (WGS) entry which is preliminary data.</text>
</comment>
<organism evidence="1 2">
    <name type="scientific">Parageobacillus galactosidasius</name>
    <dbReference type="NCBI Taxonomy" id="883812"/>
    <lineage>
        <taxon>Bacteria</taxon>
        <taxon>Bacillati</taxon>
        <taxon>Bacillota</taxon>
        <taxon>Bacilli</taxon>
        <taxon>Bacillales</taxon>
        <taxon>Anoxybacillaceae</taxon>
        <taxon>Parageobacillus</taxon>
    </lineage>
</organism>
<evidence type="ECO:0000313" key="2">
    <source>
        <dbReference type="Proteomes" id="UP000198394"/>
    </source>
</evidence>
<keyword evidence="2" id="KW-1185">Reference proteome</keyword>
<proteinExistence type="predicted"/>
<sequence>MPKLIDLVIRKALSLRHGQDFFPDKVVFFQQSVYSKVRDMVFWDFPLLDQVFVEHRHGHGGMFFS</sequence>